<dbReference type="InterPro" id="IPR000943">
    <property type="entry name" value="RNA_pol_sigma70"/>
</dbReference>
<evidence type="ECO:0000259" key="5">
    <source>
        <dbReference type="PROSITE" id="PS00715"/>
    </source>
</evidence>
<accession>A0A2M7G7T8</accession>
<dbReference type="PROSITE" id="PS00715">
    <property type="entry name" value="SIGMA70_1"/>
    <property type="match status" value="1"/>
</dbReference>
<dbReference type="Gene3D" id="1.10.1740.10">
    <property type="match status" value="1"/>
</dbReference>
<dbReference type="InterPro" id="IPR013325">
    <property type="entry name" value="RNA_pol_sigma_r2"/>
</dbReference>
<comment type="caution">
    <text evidence="6">The sequence shown here is derived from an EMBL/GenBank/DDBJ whole genome shotgun (WGS) entry which is preliminary data.</text>
</comment>
<dbReference type="NCBIfam" id="TIGR02937">
    <property type="entry name" value="sigma70-ECF"/>
    <property type="match status" value="1"/>
</dbReference>
<dbReference type="Pfam" id="PF04545">
    <property type="entry name" value="Sigma70_r4"/>
    <property type="match status" value="1"/>
</dbReference>
<keyword evidence="1" id="KW-0805">Transcription regulation</keyword>
<dbReference type="PANTHER" id="PTHR30385">
    <property type="entry name" value="SIGMA FACTOR F FLAGELLAR"/>
    <property type="match status" value="1"/>
</dbReference>
<proteinExistence type="predicted"/>
<dbReference type="Gene3D" id="1.20.140.160">
    <property type="match status" value="1"/>
</dbReference>
<keyword evidence="2" id="KW-0731">Sigma factor</keyword>
<dbReference type="InterPro" id="IPR013324">
    <property type="entry name" value="RNA_pol_sigma_r3/r4-like"/>
</dbReference>
<keyword evidence="4" id="KW-0804">Transcription</keyword>
<evidence type="ECO:0000313" key="6">
    <source>
        <dbReference type="EMBL" id="PIW18138.1"/>
    </source>
</evidence>
<dbReference type="EMBL" id="PFFQ01000014">
    <property type="protein sequence ID" value="PIW18138.1"/>
    <property type="molecule type" value="Genomic_DNA"/>
</dbReference>
<dbReference type="GO" id="GO:0006352">
    <property type="term" value="P:DNA-templated transcription initiation"/>
    <property type="evidence" value="ECO:0007669"/>
    <property type="project" value="InterPro"/>
</dbReference>
<feature type="domain" description="RNA polymerase sigma-70" evidence="5">
    <location>
        <begin position="46"/>
        <end position="59"/>
    </location>
</feature>
<dbReference type="CDD" id="cd06171">
    <property type="entry name" value="Sigma70_r4"/>
    <property type="match status" value="1"/>
</dbReference>
<keyword evidence="3" id="KW-0238">DNA-binding</keyword>
<reference evidence="6 7" key="1">
    <citation type="submission" date="2017-09" db="EMBL/GenBank/DDBJ databases">
        <title>Depth-based differentiation of microbial function through sediment-hosted aquifers and enrichment of novel symbionts in the deep terrestrial subsurface.</title>
        <authorList>
            <person name="Probst A.J."/>
            <person name="Ladd B."/>
            <person name="Jarett J.K."/>
            <person name="Geller-Mcgrath D.E."/>
            <person name="Sieber C.M."/>
            <person name="Emerson J.B."/>
            <person name="Anantharaman K."/>
            <person name="Thomas B.C."/>
            <person name="Malmstrom R."/>
            <person name="Stieglmeier M."/>
            <person name="Klingl A."/>
            <person name="Woyke T."/>
            <person name="Ryan C.M."/>
            <person name="Banfield J.F."/>
        </authorList>
    </citation>
    <scope>NUCLEOTIDE SEQUENCE [LARGE SCALE GENOMIC DNA]</scope>
    <source>
        <strain evidence="6">CG17_big_fil_post_rev_8_21_14_2_50_48_46</strain>
    </source>
</reference>
<dbReference type="Proteomes" id="UP000231019">
    <property type="component" value="Unassembled WGS sequence"/>
</dbReference>
<name>A0A2M7G7T8_9BACT</name>
<dbReference type="InterPro" id="IPR007627">
    <property type="entry name" value="RNA_pol_sigma70_r2"/>
</dbReference>
<evidence type="ECO:0000256" key="4">
    <source>
        <dbReference type="ARBA" id="ARBA00023163"/>
    </source>
</evidence>
<evidence type="ECO:0000256" key="2">
    <source>
        <dbReference type="ARBA" id="ARBA00023082"/>
    </source>
</evidence>
<dbReference type="PRINTS" id="PR00046">
    <property type="entry name" value="SIGMA70FCT"/>
</dbReference>
<dbReference type="InterPro" id="IPR014284">
    <property type="entry name" value="RNA_pol_sigma-70_dom"/>
</dbReference>
<evidence type="ECO:0000256" key="1">
    <source>
        <dbReference type="ARBA" id="ARBA00023015"/>
    </source>
</evidence>
<dbReference type="PANTHER" id="PTHR30385:SF7">
    <property type="entry name" value="RNA POLYMERASE SIGMA FACTOR FLIA"/>
    <property type="match status" value="1"/>
</dbReference>
<evidence type="ECO:0000256" key="3">
    <source>
        <dbReference type="ARBA" id="ARBA00023125"/>
    </source>
</evidence>
<evidence type="ECO:0000313" key="7">
    <source>
        <dbReference type="Proteomes" id="UP000231019"/>
    </source>
</evidence>
<dbReference type="SUPFAM" id="SSF88946">
    <property type="entry name" value="Sigma2 domain of RNA polymerase sigma factors"/>
    <property type="match status" value="1"/>
</dbReference>
<sequence>MGAETMSTVPNAPTNSSDAVKRYMPLVRSIARRLSMKLPKHYDFNDLVSDGVVGLLLAIERFDPGRGVKFETFATYYIKGAILDNLPKLPKAPKNQDEVVYEDPEDVETDSANLFSQVTRLAYSYILSLDAPTGSDGDESFNLLNQLGDSDSVQRDIEFEQLQKTLTWVIEQLPNQERTTLKLYYFQQLPFNEIGKRLGLSESWVSRIHKRALEQLRMKLGKRKSVDDFLTM</sequence>
<dbReference type="AlphaFoldDB" id="A0A2M7G7T8"/>
<dbReference type="GO" id="GO:0016987">
    <property type="term" value="F:sigma factor activity"/>
    <property type="evidence" value="ECO:0007669"/>
    <property type="project" value="UniProtKB-KW"/>
</dbReference>
<organism evidence="6 7">
    <name type="scientific">bacterium (Candidatus Blackallbacteria) CG17_big_fil_post_rev_8_21_14_2_50_48_46</name>
    <dbReference type="NCBI Taxonomy" id="2014261"/>
    <lineage>
        <taxon>Bacteria</taxon>
        <taxon>Candidatus Blackallbacteria</taxon>
    </lineage>
</organism>
<gene>
    <name evidence="6" type="ORF">COW36_06310</name>
</gene>
<protein>
    <recommendedName>
        <fullName evidence="5">RNA polymerase sigma-70 domain-containing protein</fullName>
    </recommendedName>
</protein>
<dbReference type="SUPFAM" id="SSF88659">
    <property type="entry name" value="Sigma3 and sigma4 domains of RNA polymerase sigma factors"/>
    <property type="match status" value="1"/>
</dbReference>
<dbReference type="Pfam" id="PF04542">
    <property type="entry name" value="Sigma70_r2"/>
    <property type="match status" value="1"/>
</dbReference>
<dbReference type="GO" id="GO:0003677">
    <property type="term" value="F:DNA binding"/>
    <property type="evidence" value="ECO:0007669"/>
    <property type="project" value="UniProtKB-KW"/>
</dbReference>
<dbReference type="InterPro" id="IPR007630">
    <property type="entry name" value="RNA_pol_sigma70_r4"/>
</dbReference>